<dbReference type="STRING" id="948595.L2GXL6"/>
<dbReference type="EMBL" id="GL877405">
    <property type="protein sequence ID" value="ELA48359.1"/>
    <property type="molecule type" value="Genomic_DNA"/>
</dbReference>
<sequence>MQNEYKENDDHGYILSEVHGRVSRILKSSEYKALLQSDNIDDVIVKLQGTTYSKYLSDSMEKSKMNLILSLDRAFKHEFNEIYRRSDGCLKVLLTFFLESYKIESFIYRMSNPEEPEEELGFFVELNALKFSNDMREVKKFVIDETFLSRYFDKINVENNIEKNNFQIIKRMLMKYHIEDFYSQVNGDMGFMKSVLEVMGSIQIIEIVLNTMHTNITADNRKKLFPDVNDLDTRSIHSLAECNTIDDLKAIIGKTAYRETLVAKDLLNGLQFYVLKVYYRSFSVFNDLSCVYCYLKLKEQEIKNICWVVEFLGGDERDVMENIYCVS</sequence>
<dbReference type="PANTHER" id="PTHR11028">
    <property type="entry name" value="VACUOLAR ATP SYNTHASE SUBUNIT AC39"/>
    <property type="match status" value="1"/>
</dbReference>
<dbReference type="GO" id="GO:0046961">
    <property type="term" value="F:proton-transporting ATPase activity, rotational mechanism"/>
    <property type="evidence" value="ECO:0007669"/>
    <property type="project" value="InterPro"/>
</dbReference>
<dbReference type="InterPro" id="IPR044911">
    <property type="entry name" value="V-type_ATPase_csu/dsu_dom_3"/>
</dbReference>
<dbReference type="FunCoup" id="L2GXL6">
    <property type="interactions" value="103"/>
</dbReference>
<dbReference type="Gene3D" id="1.10.132.50">
    <property type="entry name" value="ATP synthase (C/AC39) subunit, domain 3"/>
    <property type="match status" value="1"/>
</dbReference>
<dbReference type="InterPro" id="IPR016727">
    <property type="entry name" value="ATPase_V0-cplx_dsu"/>
</dbReference>
<dbReference type="InParanoid" id="L2GXL6"/>
<keyword evidence="4" id="KW-1185">Reference proteome</keyword>
<name>L2GXL6_VAVCU</name>
<organism evidence="3 4">
    <name type="scientific">Vavraia culicis (isolate floridensis)</name>
    <name type="common">Microsporidian parasite</name>
    <dbReference type="NCBI Taxonomy" id="948595"/>
    <lineage>
        <taxon>Eukaryota</taxon>
        <taxon>Fungi</taxon>
        <taxon>Fungi incertae sedis</taxon>
        <taxon>Microsporidia</taxon>
        <taxon>Pleistophoridae</taxon>
        <taxon>Vavraia</taxon>
    </lineage>
</organism>
<dbReference type="VEuPathDB" id="MicrosporidiaDB:VCUG_00195"/>
<dbReference type="OMA" id="ETLFPTC"/>
<reference evidence="4" key="1">
    <citation type="submission" date="2011-03" db="EMBL/GenBank/DDBJ databases">
        <title>The genome sequence of Vavraia culicis strain floridensis.</title>
        <authorList>
            <consortium name="The Broad Institute Genome Sequencing Platform"/>
            <person name="Cuomo C."/>
            <person name="Becnel J."/>
            <person name="Sanscrainte N."/>
            <person name="Young S.K."/>
            <person name="Zeng Q."/>
            <person name="Gargeya S."/>
            <person name="Fitzgerald M."/>
            <person name="Haas B."/>
            <person name="Abouelleil A."/>
            <person name="Alvarado L."/>
            <person name="Arachchi H.M."/>
            <person name="Berlin A."/>
            <person name="Chapman S.B."/>
            <person name="Gearin G."/>
            <person name="Goldberg J."/>
            <person name="Griggs A."/>
            <person name="Gujja S."/>
            <person name="Hansen M."/>
            <person name="Heiman D."/>
            <person name="Howarth C."/>
            <person name="Larimer J."/>
            <person name="Lui A."/>
            <person name="MacDonald P.J.P."/>
            <person name="McCowen C."/>
            <person name="Montmayeur A."/>
            <person name="Murphy C."/>
            <person name="Neiman D."/>
            <person name="Pearson M."/>
            <person name="Priest M."/>
            <person name="Roberts A."/>
            <person name="Saif S."/>
            <person name="Shea T."/>
            <person name="Sisk P."/>
            <person name="Stolte C."/>
            <person name="Sykes S."/>
            <person name="Wortman J."/>
            <person name="Nusbaum C."/>
            <person name="Birren B."/>
        </authorList>
    </citation>
    <scope>NUCLEOTIDE SEQUENCE [LARGE SCALE GENOMIC DNA]</scope>
    <source>
        <strain evidence="4">floridensis</strain>
    </source>
</reference>
<evidence type="ECO:0000256" key="2">
    <source>
        <dbReference type="ARBA" id="ARBA00023065"/>
    </source>
</evidence>
<evidence type="ECO:0000256" key="1">
    <source>
        <dbReference type="ARBA" id="ARBA00022448"/>
    </source>
</evidence>
<dbReference type="InterPro" id="IPR002843">
    <property type="entry name" value="ATPase_V0-cplx_csu/dsu"/>
</dbReference>
<dbReference type="Pfam" id="PF01992">
    <property type="entry name" value="vATP-synt_AC39"/>
    <property type="match status" value="1"/>
</dbReference>
<evidence type="ECO:0008006" key="5">
    <source>
        <dbReference type="Google" id="ProtNLM"/>
    </source>
</evidence>
<dbReference type="InterPro" id="IPR036079">
    <property type="entry name" value="ATPase_csu/dsu_sf"/>
</dbReference>
<dbReference type="HOGENOM" id="CLU_051277_0_0_1"/>
<dbReference type="RefSeq" id="XP_008073216.1">
    <property type="nucleotide sequence ID" value="XM_008075025.1"/>
</dbReference>
<keyword evidence="1" id="KW-0813">Transport</keyword>
<dbReference type="Proteomes" id="UP000011081">
    <property type="component" value="Unassembled WGS sequence"/>
</dbReference>
<dbReference type="GeneID" id="19878086"/>
<dbReference type="OrthoDB" id="10250083at2759"/>
<dbReference type="SUPFAM" id="SSF103486">
    <property type="entry name" value="V-type ATP synthase subunit C"/>
    <property type="match status" value="1"/>
</dbReference>
<protein>
    <recommendedName>
        <fullName evidence="5">V-type proton ATPase subunit</fullName>
    </recommendedName>
</protein>
<dbReference type="GO" id="GO:0033179">
    <property type="term" value="C:proton-transporting V-type ATPase, V0 domain"/>
    <property type="evidence" value="ECO:0007669"/>
    <property type="project" value="InterPro"/>
</dbReference>
<keyword evidence="2" id="KW-0406">Ion transport</keyword>
<accession>L2GXL6</accession>
<evidence type="ECO:0000313" key="4">
    <source>
        <dbReference type="Proteomes" id="UP000011081"/>
    </source>
</evidence>
<dbReference type="AlphaFoldDB" id="L2GXL6"/>
<proteinExistence type="predicted"/>
<evidence type="ECO:0000313" key="3">
    <source>
        <dbReference type="EMBL" id="ELA48359.1"/>
    </source>
</evidence>
<gene>
    <name evidence="3" type="ORF">VCUG_00195</name>
</gene>